<name>A0A9P7ADV0_9AGAM</name>
<evidence type="ECO:0000313" key="7">
    <source>
        <dbReference type="EMBL" id="KAG1787418.1"/>
    </source>
</evidence>
<dbReference type="GeneID" id="64592404"/>
<evidence type="ECO:0000256" key="2">
    <source>
        <dbReference type="ARBA" id="ARBA00022723"/>
    </source>
</evidence>
<dbReference type="Proteomes" id="UP000719766">
    <property type="component" value="Unassembled WGS sequence"/>
</dbReference>
<dbReference type="OrthoDB" id="2621246at2759"/>
<dbReference type="EMBL" id="JABBWE010000079">
    <property type="protein sequence ID" value="KAG1787418.1"/>
    <property type="molecule type" value="Genomic_DNA"/>
</dbReference>
<feature type="domain" description="2OGFeDO JBP1/TET oxygenase" evidence="6">
    <location>
        <begin position="72"/>
        <end position="196"/>
    </location>
</feature>
<dbReference type="Gene3D" id="3.60.130.30">
    <property type="match status" value="1"/>
</dbReference>
<evidence type="ECO:0000256" key="5">
    <source>
        <dbReference type="ARBA" id="ARBA00023004"/>
    </source>
</evidence>
<dbReference type="Pfam" id="PF12851">
    <property type="entry name" value="Tet_JBP"/>
    <property type="match status" value="1"/>
</dbReference>
<dbReference type="GO" id="GO:0051213">
    <property type="term" value="F:dioxygenase activity"/>
    <property type="evidence" value="ECO:0007669"/>
    <property type="project" value="UniProtKB-KW"/>
</dbReference>
<reference evidence="7" key="1">
    <citation type="journal article" date="2020" name="New Phytol.">
        <title>Comparative genomics reveals dynamic genome evolution in host specialist ectomycorrhizal fungi.</title>
        <authorList>
            <person name="Lofgren L.A."/>
            <person name="Nguyen N.H."/>
            <person name="Vilgalys R."/>
            <person name="Ruytinx J."/>
            <person name="Liao H.L."/>
            <person name="Branco S."/>
            <person name="Kuo A."/>
            <person name="LaButti K."/>
            <person name="Lipzen A."/>
            <person name="Andreopoulos W."/>
            <person name="Pangilinan J."/>
            <person name="Riley R."/>
            <person name="Hundley H."/>
            <person name="Na H."/>
            <person name="Barry K."/>
            <person name="Grigoriev I.V."/>
            <person name="Stajich J.E."/>
            <person name="Kennedy P.G."/>
        </authorList>
    </citation>
    <scope>NUCLEOTIDE SEQUENCE</scope>
    <source>
        <strain evidence="7">S12</strain>
    </source>
</reference>
<comment type="cofactor">
    <cofactor evidence="1">
        <name>Fe(2+)</name>
        <dbReference type="ChEBI" id="CHEBI:29033"/>
    </cofactor>
</comment>
<proteinExistence type="predicted"/>
<dbReference type="GO" id="GO:0046872">
    <property type="term" value="F:metal ion binding"/>
    <property type="evidence" value="ECO:0007669"/>
    <property type="project" value="UniProtKB-KW"/>
</dbReference>
<accession>A0A9P7ADV0</accession>
<comment type="caution">
    <text evidence="7">The sequence shown here is derived from an EMBL/GenBank/DDBJ whole genome shotgun (WGS) entry which is preliminary data.</text>
</comment>
<keyword evidence="5" id="KW-0408">Iron</keyword>
<evidence type="ECO:0000256" key="1">
    <source>
        <dbReference type="ARBA" id="ARBA00001954"/>
    </source>
</evidence>
<dbReference type="InterPro" id="IPR024779">
    <property type="entry name" value="2OGFeDO_JBP1/TET_oxygenase_dom"/>
</dbReference>
<evidence type="ECO:0000256" key="4">
    <source>
        <dbReference type="ARBA" id="ARBA00023002"/>
    </source>
</evidence>
<keyword evidence="4" id="KW-0560">Oxidoreductase</keyword>
<keyword evidence="8" id="KW-1185">Reference proteome</keyword>
<evidence type="ECO:0000256" key="3">
    <source>
        <dbReference type="ARBA" id="ARBA00022964"/>
    </source>
</evidence>
<protein>
    <recommendedName>
        <fullName evidence="6">2OGFeDO JBP1/TET oxygenase domain-containing protein</fullName>
    </recommendedName>
</protein>
<gene>
    <name evidence="7" type="ORF">HD556DRAFT_1246803</name>
</gene>
<keyword evidence="2" id="KW-0479">Metal-binding</keyword>
<dbReference type="AlphaFoldDB" id="A0A9P7ADV0"/>
<organism evidence="7 8">
    <name type="scientific">Suillus plorans</name>
    <dbReference type="NCBI Taxonomy" id="116603"/>
    <lineage>
        <taxon>Eukaryota</taxon>
        <taxon>Fungi</taxon>
        <taxon>Dikarya</taxon>
        <taxon>Basidiomycota</taxon>
        <taxon>Agaricomycotina</taxon>
        <taxon>Agaricomycetes</taxon>
        <taxon>Agaricomycetidae</taxon>
        <taxon>Boletales</taxon>
        <taxon>Suillineae</taxon>
        <taxon>Suillaceae</taxon>
        <taxon>Suillus</taxon>
    </lineage>
</organism>
<evidence type="ECO:0000313" key="8">
    <source>
        <dbReference type="Proteomes" id="UP000719766"/>
    </source>
</evidence>
<dbReference type="RefSeq" id="XP_041154768.1">
    <property type="nucleotide sequence ID" value="XM_041298640.1"/>
</dbReference>
<keyword evidence="3" id="KW-0223">Dioxygenase</keyword>
<evidence type="ECO:0000259" key="6">
    <source>
        <dbReference type="Pfam" id="PF12851"/>
    </source>
</evidence>
<sequence>MHCANDLLKKSLSPANANCIWRTDRSYFYPTETPGVSPGCINVSPCWFQQDNADVSFCPEISASLKGPQGISIIKSMRRPSLLASAALRVMHPSLYWASLHTTLEIGHWAYSNGQTEMFERIRHWASVFTGVTVMANHWSPAHHNPKCCPEWFDIMTLVGNYPSARMKLHNLGIELVYDSGVMVAFCGRLVRHEVDLQTGDRWVWAWFMRDSVHNHFKMPRGEHSLYSEADYAKYSKVEDILNGM</sequence>